<proteinExistence type="inferred from homology"/>
<keyword evidence="9" id="KW-1185">Reference proteome</keyword>
<dbReference type="GO" id="GO:0000447">
    <property type="term" value="P:endonucleolytic cleavage in ITS1 to separate SSU-rRNA from 5.8S rRNA and LSU-rRNA from tricistronic rRNA transcript (SSU-rRNA, 5.8S rRNA, LSU-rRNA)"/>
    <property type="evidence" value="ECO:0007669"/>
    <property type="project" value="TreeGrafter"/>
</dbReference>
<dbReference type="InterPro" id="IPR000504">
    <property type="entry name" value="RRM_dom"/>
</dbReference>
<dbReference type="InterPro" id="IPR012677">
    <property type="entry name" value="Nucleotide-bd_a/b_plait_sf"/>
</dbReference>
<keyword evidence="5" id="KW-0539">Nucleus</keyword>
<dbReference type="PANTHER" id="PTHR12311">
    <property type="entry name" value="ACTIVATOR OF BASAL TRANSCRIPTION 1"/>
    <property type="match status" value="1"/>
</dbReference>
<keyword evidence="4 6" id="KW-0694">RNA-binding</keyword>
<sequence length="194" mass="22490">MDKENTNSLSVGVDSVSKKPPKHGIIYLSSIPPYMNVSRIREIFGEFGTVGRVYLQLADKEHKKGWVELERKSVAKKVAALLNNTQVSNRKKSKQYDHIWNIKYLSSFKWAHLHERLIYEKAARRQKIREQIESAKEKSNIFSLNLNKGKKNKNYVNKEYEQLSSKNDATESKGKEMNVVSTEDRAKFLKGISW</sequence>
<dbReference type="GO" id="GO:0034462">
    <property type="term" value="P:small-subunit processome assembly"/>
    <property type="evidence" value="ECO:0007669"/>
    <property type="project" value="TreeGrafter"/>
</dbReference>
<reference evidence="8 9" key="1">
    <citation type="journal article" date="2023" name="Insect Mol. Biol.">
        <title>Genome sequencing provides insights into the evolution of gene families encoding plant cell wall-degrading enzymes in longhorned beetles.</title>
        <authorList>
            <person name="Shin N.R."/>
            <person name="Okamura Y."/>
            <person name="Kirsch R."/>
            <person name="Pauchet Y."/>
        </authorList>
    </citation>
    <scope>NUCLEOTIDE SEQUENCE [LARGE SCALE GENOMIC DNA]</scope>
    <source>
        <strain evidence="8">EAD_L_NR</strain>
    </source>
</reference>
<comment type="caution">
    <text evidence="8">The sequence shown here is derived from an EMBL/GenBank/DDBJ whole genome shotgun (WGS) entry which is preliminary data.</text>
</comment>
<evidence type="ECO:0000256" key="2">
    <source>
        <dbReference type="ARBA" id="ARBA00005819"/>
    </source>
</evidence>
<dbReference type="Proteomes" id="UP001159042">
    <property type="component" value="Unassembled WGS sequence"/>
</dbReference>
<dbReference type="InterPro" id="IPR035979">
    <property type="entry name" value="RBD_domain_sf"/>
</dbReference>
<evidence type="ECO:0000259" key="7">
    <source>
        <dbReference type="PROSITE" id="PS50102"/>
    </source>
</evidence>
<gene>
    <name evidence="8" type="ORF">NQ315_004744</name>
</gene>
<protein>
    <recommendedName>
        <fullName evidence="3">Activator of basal transcription 1</fullName>
    </recommendedName>
</protein>
<dbReference type="GO" id="GO:0005730">
    <property type="term" value="C:nucleolus"/>
    <property type="evidence" value="ECO:0007669"/>
    <property type="project" value="UniProtKB-SubCell"/>
</dbReference>
<dbReference type="AlphaFoldDB" id="A0AAV8W219"/>
<dbReference type="Gene3D" id="3.30.70.330">
    <property type="match status" value="1"/>
</dbReference>
<evidence type="ECO:0000313" key="8">
    <source>
        <dbReference type="EMBL" id="KAJ8920605.1"/>
    </source>
</evidence>
<evidence type="ECO:0000256" key="6">
    <source>
        <dbReference type="PROSITE-ProRule" id="PRU00176"/>
    </source>
</evidence>
<dbReference type="EMBL" id="JANEYG010000013">
    <property type="protein sequence ID" value="KAJ8920605.1"/>
    <property type="molecule type" value="Genomic_DNA"/>
</dbReference>
<dbReference type="GO" id="GO:0000472">
    <property type="term" value="P:endonucleolytic cleavage to generate mature 5'-end of SSU-rRNA from (SSU-rRNA, 5.8S rRNA, LSU-rRNA)"/>
    <property type="evidence" value="ECO:0007669"/>
    <property type="project" value="TreeGrafter"/>
</dbReference>
<dbReference type="PANTHER" id="PTHR12311:SF7">
    <property type="entry name" value="ACTIVATOR OF BASAL TRANSCRIPTION 1"/>
    <property type="match status" value="1"/>
</dbReference>
<dbReference type="InterPro" id="IPR039119">
    <property type="entry name" value="ABT1/Esf2"/>
</dbReference>
<name>A0AAV8W219_9CUCU</name>
<dbReference type="GO" id="GO:0000480">
    <property type="term" value="P:endonucleolytic cleavage in 5'-ETS of tricistronic rRNA transcript (SSU-rRNA, 5.8S rRNA, LSU-rRNA)"/>
    <property type="evidence" value="ECO:0007669"/>
    <property type="project" value="TreeGrafter"/>
</dbReference>
<evidence type="ECO:0000313" key="9">
    <source>
        <dbReference type="Proteomes" id="UP001159042"/>
    </source>
</evidence>
<dbReference type="PROSITE" id="PS50102">
    <property type="entry name" value="RRM"/>
    <property type="match status" value="1"/>
</dbReference>
<evidence type="ECO:0000256" key="5">
    <source>
        <dbReference type="ARBA" id="ARBA00023242"/>
    </source>
</evidence>
<evidence type="ECO:0000256" key="1">
    <source>
        <dbReference type="ARBA" id="ARBA00004604"/>
    </source>
</evidence>
<dbReference type="GO" id="GO:0003723">
    <property type="term" value="F:RNA binding"/>
    <property type="evidence" value="ECO:0007669"/>
    <property type="project" value="UniProtKB-UniRule"/>
</dbReference>
<evidence type="ECO:0000256" key="3">
    <source>
        <dbReference type="ARBA" id="ARBA00020737"/>
    </source>
</evidence>
<comment type="similarity">
    <text evidence="2">Belongs to the ESF2/ABP1 family.</text>
</comment>
<dbReference type="InterPro" id="IPR034353">
    <property type="entry name" value="ABT1/ESF2_RRM"/>
</dbReference>
<feature type="domain" description="RRM" evidence="7">
    <location>
        <begin position="24"/>
        <end position="91"/>
    </location>
</feature>
<dbReference type="SUPFAM" id="SSF54928">
    <property type="entry name" value="RNA-binding domain, RBD"/>
    <property type="match status" value="1"/>
</dbReference>
<comment type="subcellular location">
    <subcellularLocation>
        <location evidence="1">Nucleus</location>
        <location evidence="1">Nucleolus</location>
    </subcellularLocation>
</comment>
<evidence type="ECO:0000256" key="4">
    <source>
        <dbReference type="ARBA" id="ARBA00022884"/>
    </source>
</evidence>
<organism evidence="8 9">
    <name type="scientific">Exocentrus adspersus</name>
    <dbReference type="NCBI Taxonomy" id="1586481"/>
    <lineage>
        <taxon>Eukaryota</taxon>
        <taxon>Metazoa</taxon>
        <taxon>Ecdysozoa</taxon>
        <taxon>Arthropoda</taxon>
        <taxon>Hexapoda</taxon>
        <taxon>Insecta</taxon>
        <taxon>Pterygota</taxon>
        <taxon>Neoptera</taxon>
        <taxon>Endopterygota</taxon>
        <taxon>Coleoptera</taxon>
        <taxon>Polyphaga</taxon>
        <taxon>Cucujiformia</taxon>
        <taxon>Chrysomeloidea</taxon>
        <taxon>Cerambycidae</taxon>
        <taxon>Lamiinae</taxon>
        <taxon>Acanthocinini</taxon>
        <taxon>Exocentrus</taxon>
    </lineage>
</organism>
<dbReference type="CDD" id="cd12263">
    <property type="entry name" value="RRM_ABT1_like"/>
    <property type="match status" value="1"/>
</dbReference>
<dbReference type="Pfam" id="PF00076">
    <property type="entry name" value="RRM_1"/>
    <property type="match status" value="1"/>
</dbReference>
<accession>A0AAV8W219</accession>